<dbReference type="InterPro" id="IPR017853">
    <property type="entry name" value="GH"/>
</dbReference>
<reference evidence="3" key="1">
    <citation type="submission" date="2022-01" db="EMBL/GenBank/DDBJ databases">
        <authorList>
            <person name="Criscuolo A."/>
        </authorList>
    </citation>
    <scope>NUCLEOTIDE SEQUENCE</scope>
    <source>
        <strain evidence="3">CIP111891</strain>
    </source>
</reference>
<dbReference type="InterPro" id="IPR036116">
    <property type="entry name" value="FN3_sf"/>
</dbReference>
<evidence type="ECO:0000256" key="1">
    <source>
        <dbReference type="ARBA" id="ARBA00004881"/>
    </source>
</evidence>
<gene>
    <name evidence="3" type="ORF">PAECIP111891_05251</name>
</gene>
<dbReference type="PANTHER" id="PTHR43576:SF3">
    <property type="entry name" value="ALPHA-L-ARABINOFURANOSIDASE C"/>
    <property type="match status" value="1"/>
</dbReference>
<dbReference type="RefSeq" id="WP_236291353.1">
    <property type="nucleotide sequence ID" value="NZ_CAKMMW010000020.1"/>
</dbReference>
<dbReference type="EMBL" id="CAKMMW010000020">
    <property type="protein sequence ID" value="CAH1221609.1"/>
    <property type="molecule type" value="Genomic_DNA"/>
</dbReference>
<name>A0ABM9CSM6_9BACL</name>
<dbReference type="Proteomes" id="UP000838821">
    <property type="component" value="Unassembled WGS sequence"/>
</dbReference>
<dbReference type="Pfam" id="PF22848">
    <property type="entry name" value="ASD1_dom"/>
    <property type="match status" value="1"/>
</dbReference>
<evidence type="ECO:0000313" key="3">
    <source>
        <dbReference type="EMBL" id="CAH1221609.1"/>
    </source>
</evidence>
<dbReference type="Gene3D" id="3.20.20.80">
    <property type="entry name" value="Glycosidases"/>
    <property type="match status" value="1"/>
</dbReference>
<organism evidence="3 4">
    <name type="scientific">Paenibacillus allorhizoplanae</name>
    <dbReference type="NCBI Taxonomy" id="2905648"/>
    <lineage>
        <taxon>Bacteria</taxon>
        <taxon>Bacillati</taxon>
        <taxon>Bacillota</taxon>
        <taxon>Bacilli</taxon>
        <taxon>Bacillales</taxon>
        <taxon>Paenibacillaceae</taxon>
        <taxon>Paenibacillus</taxon>
    </lineage>
</organism>
<evidence type="ECO:0000313" key="4">
    <source>
        <dbReference type="Proteomes" id="UP000838821"/>
    </source>
</evidence>
<dbReference type="Pfam" id="PF00041">
    <property type="entry name" value="fn3"/>
    <property type="match status" value="1"/>
</dbReference>
<dbReference type="InterPro" id="IPR058094">
    <property type="entry name" value="Ig-like_OmpL47-like"/>
</dbReference>
<comment type="caution">
    <text evidence="3">The sequence shown here is derived from an EMBL/GenBank/DDBJ whole genome shotgun (WGS) entry which is preliminary data.</text>
</comment>
<sequence length="1330" mass="144260">MKKKISTILVVVMIAVTILQLFIYESVASAAANDNLFAYNSGFELTPDYTGWGKGAVSGAAVTIQGGVVRSEAKAAKIVFDGSDKTLEIDRFSAVEGGTAYYYELWLKTDNITSSGHKPQITLMGYNGNTFKRVIQSTVETSSNQDWTKYEGTIVMNTDENKVRLLIRRTAGGGGITGTLYADDTVLAKKPDSLTVTPNYRQFSIGNSFDLSMLPVSAQYGSTSIEVTPAVKWSVSSRTAYVLNNRLYFTGGPGGGTATLQASYLGTSATATIDFVQDNESPTAPGNLRAEQIGISKVKLSWDAASDNILVTGYDVYMNNVLTATVTGNVYTPEGLTPNSSYVFKVIARDGAGLLSGPSQELTVKTKSDVSAAAASIDTSDIVKQASKRMLGYNHDWYQSQIAIMEDNPASLNIKTEYTSLLQNFGLPMPLNRMAGSDSQVFRWQQAVGDLAQRTPQSTWGEPAAVYRFGPAEWLHSVLEVDPNAEFVWNFNMMLDTPEEHADAVEYLTGTGGGVNPNGGIDWAQRRIDAGIIAPVNVAVWELGNELDFAKYKSKFGPDGVEAYIQACRETILEVRKLIPGAKIAVLAKTSPWSDYNDDVVWREWHQTILQELGDEIDYMTFHPYYLGYPISKMEQYLDAIRDDIVGITGTDRIKVFLSEHSVWPDQLPGKTWKESWYQTHALKGILGTAQFLNRMFQRPEIAAATYHAFSSGPWGLVYKSPDTGQLYLTGMADLMKLLNESLGSEVVHVSLTGESTEVGNQYASLTVNAMKTATGINLVIVNREPELKRQILFSGLNGYVPVKETILTADSLESHNTGTSQEIQVNSSELTGNVPFTTYLMPAKSVVVLALDTITPPDLTPPANAALAADITTPTNTDVTITISYPADAAMKEYKVGENGIWSAYTVPVVVSANDTVFAKGKDAEGNVSNVTSYSVSNIDKTAPVTTASVSPLQPDGPNGSYLNPVTLTLNSTDNLSGVAKTEYSLDNGTTWQLYTSAVTFDKQGQISLIYKSKDQAGNVEHSQNLGFTLAATAVKVQLKDSNGNPLSGGAVKYYDGGWKDFGITDASGTVSKSLLNKSYTFAMTYEGTYKEKMQNSGTDAVVVFQTVNVKVQLKNSQGNLIDSGNAKYYAGSWRTIGNTSGGEISKELLPGSYTFGMTYEGTYKEKVQNTATDTVVVFQTVNVKVQLKNSQGNLIDSGNAKYYAGSWRTFGNTSGGEISKELLAGSYTFGMTYEGTYNEKVQNIGTDAMVVFQTVNVKVKLKDSQGNLMDSGNVKYYAGSWRTIGNTSSGEINMELLSGTYTFRMTCGGATKESANNITTNPTIVFQM</sequence>
<feature type="domain" description="Fibronectin type-III" evidence="2">
    <location>
        <begin position="284"/>
        <end position="369"/>
    </location>
</feature>
<dbReference type="PANTHER" id="PTHR43576">
    <property type="entry name" value="ALPHA-L-ARABINOFURANOSIDASE C-RELATED"/>
    <property type="match status" value="1"/>
</dbReference>
<dbReference type="Gene3D" id="2.60.40.1180">
    <property type="entry name" value="Golgi alpha-mannosidase II"/>
    <property type="match status" value="1"/>
</dbReference>
<dbReference type="CDD" id="cd00063">
    <property type="entry name" value="FN3"/>
    <property type="match status" value="1"/>
</dbReference>
<accession>A0ABM9CSM6</accession>
<dbReference type="SUPFAM" id="SSF49265">
    <property type="entry name" value="Fibronectin type III"/>
    <property type="match status" value="1"/>
</dbReference>
<dbReference type="SUPFAM" id="SSF51445">
    <property type="entry name" value="(Trans)glycosidases"/>
    <property type="match status" value="1"/>
</dbReference>
<dbReference type="InterPro" id="IPR055235">
    <property type="entry name" value="ASD1_cat"/>
</dbReference>
<keyword evidence="4" id="KW-1185">Reference proteome</keyword>
<comment type="pathway">
    <text evidence="1">Glycan metabolism.</text>
</comment>
<dbReference type="Gene3D" id="3.30.1920.20">
    <property type="match status" value="1"/>
</dbReference>
<dbReference type="SMART" id="SM00060">
    <property type="entry name" value="FN3"/>
    <property type="match status" value="1"/>
</dbReference>
<evidence type="ECO:0000259" key="2">
    <source>
        <dbReference type="PROSITE" id="PS50853"/>
    </source>
</evidence>
<dbReference type="InterPro" id="IPR013783">
    <property type="entry name" value="Ig-like_fold"/>
</dbReference>
<dbReference type="NCBIfam" id="NF047446">
    <property type="entry name" value="barrel_OmpL47"/>
    <property type="match status" value="1"/>
</dbReference>
<dbReference type="PROSITE" id="PS50853">
    <property type="entry name" value="FN3"/>
    <property type="match status" value="1"/>
</dbReference>
<proteinExistence type="predicted"/>
<dbReference type="Gene3D" id="2.60.120.260">
    <property type="entry name" value="Galactose-binding domain-like"/>
    <property type="match status" value="1"/>
</dbReference>
<protein>
    <recommendedName>
        <fullName evidence="2">Fibronectin type-III domain-containing protein</fullName>
    </recommendedName>
</protein>
<dbReference type="InterPro" id="IPR013780">
    <property type="entry name" value="Glyco_hydro_b"/>
</dbReference>
<dbReference type="InterPro" id="IPR003961">
    <property type="entry name" value="FN3_dom"/>
</dbReference>
<dbReference type="Gene3D" id="2.60.40.10">
    <property type="entry name" value="Immunoglobulins"/>
    <property type="match status" value="5"/>
</dbReference>